<accession>A0ABY6HUB2</accession>
<feature type="transmembrane region" description="Helical" evidence="17">
    <location>
        <begin position="84"/>
        <end position="107"/>
    </location>
</feature>
<evidence type="ECO:0000256" key="12">
    <source>
        <dbReference type="ARBA" id="ARBA00037789"/>
    </source>
</evidence>
<feature type="transmembrane region" description="Helical" evidence="17">
    <location>
        <begin position="15"/>
        <end position="38"/>
    </location>
</feature>
<comment type="subcellular location">
    <subcellularLocation>
        <location evidence="1">Endoplasmic reticulum membrane</location>
        <topology evidence="1">Multi-pass membrane protein</topology>
    </subcellularLocation>
    <subcellularLocation>
        <location evidence="2">Microsome membrane</location>
    </subcellularLocation>
</comment>
<evidence type="ECO:0000259" key="18">
    <source>
        <dbReference type="Pfam" id="PF02544"/>
    </source>
</evidence>
<keyword evidence="10" id="KW-0443">Lipid metabolism</keyword>
<dbReference type="InterPro" id="IPR016636">
    <property type="entry name" value="3-oxo-5-alpha-steroid_4-DH"/>
</dbReference>
<dbReference type="PROSITE" id="PS50244">
    <property type="entry name" value="S5A_REDUCTASE"/>
    <property type="match status" value="1"/>
</dbReference>
<evidence type="ECO:0000256" key="16">
    <source>
        <dbReference type="ARBA" id="ARBA00049166"/>
    </source>
</evidence>
<evidence type="ECO:0000256" key="13">
    <source>
        <dbReference type="ARBA" id="ARBA00039428"/>
    </source>
</evidence>
<feature type="transmembrane region" description="Helical" evidence="17">
    <location>
        <begin position="152"/>
        <end position="171"/>
    </location>
</feature>
<keyword evidence="7" id="KW-0521">NADP</keyword>
<evidence type="ECO:0000256" key="6">
    <source>
        <dbReference type="ARBA" id="ARBA00022848"/>
    </source>
</evidence>
<dbReference type="EMBL" id="CP104013">
    <property type="protein sequence ID" value="UYP47111.1"/>
    <property type="molecule type" value="Genomic_DNA"/>
</dbReference>
<protein>
    <recommendedName>
        <fullName evidence="13">3-oxo-5-alpha-steroid 4-dehydrogenase 1</fullName>
    </recommendedName>
    <alternativeName>
        <fullName evidence="14">SR type 1</fullName>
    </alternativeName>
    <alternativeName>
        <fullName evidence="15">Steroid 5-alpha-reductase 1</fullName>
    </alternativeName>
</protein>
<feature type="transmembrane region" description="Helical" evidence="17">
    <location>
        <begin position="114"/>
        <end position="132"/>
    </location>
</feature>
<keyword evidence="3 17" id="KW-0812">Transmembrane</keyword>
<keyword evidence="11 17" id="KW-0472">Membrane</keyword>
<dbReference type="Gene3D" id="1.20.120.1630">
    <property type="match status" value="1"/>
</dbReference>
<dbReference type="Pfam" id="PF02544">
    <property type="entry name" value="Steroid_dh"/>
    <property type="match status" value="1"/>
</dbReference>
<evidence type="ECO:0000256" key="3">
    <source>
        <dbReference type="ARBA" id="ARBA00022692"/>
    </source>
</evidence>
<dbReference type="PIRSF" id="PIRSF015596">
    <property type="entry name" value="5_alpha-SR2"/>
    <property type="match status" value="1"/>
</dbReference>
<organism evidence="19 20">
    <name type="scientific">Candidatus Lokiarchaeum ossiferum</name>
    <dbReference type="NCBI Taxonomy" id="2951803"/>
    <lineage>
        <taxon>Archaea</taxon>
        <taxon>Promethearchaeati</taxon>
        <taxon>Promethearchaeota</taxon>
        <taxon>Promethearchaeia</taxon>
        <taxon>Promethearchaeales</taxon>
        <taxon>Promethearchaeaceae</taxon>
        <taxon>Candidatus Lokiarchaeum</taxon>
    </lineage>
</organism>
<keyword evidence="6" id="KW-0492">Microsome</keyword>
<evidence type="ECO:0000256" key="17">
    <source>
        <dbReference type="SAM" id="Phobius"/>
    </source>
</evidence>
<evidence type="ECO:0000256" key="10">
    <source>
        <dbReference type="ARBA" id="ARBA00023098"/>
    </source>
</evidence>
<evidence type="ECO:0000256" key="4">
    <source>
        <dbReference type="ARBA" id="ARBA00022782"/>
    </source>
</evidence>
<keyword evidence="5" id="KW-0256">Endoplasmic reticulum</keyword>
<dbReference type="InterPro" id="IPR039357">
    <property type="entry name" value="SRD5A/TECR"/>
</dbReference>
<keyword evidence="20" id="KW-1185">Reference proteome</keyword>
<evidence type="ECO:0000256" key="15">
    <source>
        <dbReference type="ARBA" id="ARBA00042579"/>
    </source>
</evidence>
<dbReference type="PANTHER" id="PTHR10556:SF57">
    <property type="entry name" value="3-OXO-5-ALPHA-STEROID 4-DEHYDROGENASE 1"/>
    <property type="match status" value="1"/>
</dbReference>
<dbReference type="Proteomes" id="UP001208689">
    <property type="component" value="Chromosome"/>
</dbReference>
<keyword evidence="4" id="KW-0221">Differentiation</keyword>
<keyword evidence="9" id="KW-0560">Oxidoreductase</keyword>
<reference evidence="19" key="1">
    <citation type="submission" date="2022-09" db="EMBL/GenBank/DDBJ databases">
        <title>Actin cytoskeleton and complex cell architecture in an #Asgard archaeon.</title>
        <authorList>
            <person name="Ponce Toledo R.I."/>
            <person name="Schleper C."/>
            <person name="Rodrigues Oliveira T."/>
            <person name="Wollweber F."/>
            <person name="Xu J."/>
            <person name="Rittmann S."/>
            <person name="Klingl A."/>
            <person name="Pilhofer M."/>
        </authorList>
    </citation>
    <scope>NUCLEOTIDE SEQUENCE</scope>
    <source>
        <strain evidence="19">B-35</strain>
    </source>
</reference>
<evidence type="ECO:0000256" key="2">
    <source>
        <dbReference type="ARBA" id="ARBA00004524"/>
    </source>
</evidence>
<name>A0ABY6HUB2_9ARCH</name>
<evidence type="ECO:0000256" key="7">
    <source>
        <dbReference type="ARBA" id="ARBA00022857"/>
    </source>
</evidence>
<comment type="catalytic activity">
    <reaction evidence="16">
        <text>androst-4-ene-3,17-dione + NADPH + H(+) = 5alpha-androstan-3,17-dione + NADP(+)</text>
        <dbReference type="Rhea" id="RHEA:50816"/>
        <dbReference type="ChEBI" id="CHEBI:15378"/>
        <dbReference type="ChEBI" id="CHEBI:15994"/>
        <dbReference type="ChEBI" id="CHEBI:16422"/>
        <dbReference type="ChEBI" id="CHEBI:57783"/>
        <dbReference type="ChEBI" id="CHEBI:58349"/>
    </reaction>
    <physiologicalReaction direction="left-to-right" evidence="16">
        <dbReference type="Rhea" id="RHEA:50817"/>
    </physiologicalReaction>
</comment>
<keyword evidence="8 17" id="KW-1133">Transmembrane helix</keyword>
<evidence type="ECO:0000256" key="5">
    <source>
        <dbReference type="ARBA" id="ARBA00022824"/>
    </source>
</evidence>
<evidence type="ECO:0000256" key="14">
    <source>
        <dbReference type="ARBA" id="ARBA00041664"/>
    </source>
</evidence>
<dbReference type="InterPro" id="IPR001104">
    <property type="entry name" value="3-oxo-5_a-steroid_4-DH_C"/>
</dbReference>
<proteinExistence type="predicted"/>
<evidence type="ECO:0000256" key="8">
    <source>
        <dbReference type="ARBA" id="ARBA00022989"/>
    </source>
</evidence>
<dbReference type="PANTHER" id="PTHR10556">
    <property type="entry name" value="3-OXO-5-ALPHA-STEROID 4-DEHYDROGENASE"/>
    <property type="match status" value="1"/>
</dbReference>
<evidence type="ECO:0000256" key="9">
    <source>
        <dbReference type="ARBA" id="ARBA00023002"/>
    </source>
</evidence>
<feature type="transmembrane region" description="Helical" evidence="17">
    <location>
        <begin position="58"/>
        <end position="78"/>
    </location>
</feature>
<evidence type="ECO:0000256" key="1">
    <source>
        <dbReference type="ARBA" id="ARBA00004477"/>
    </source>
</evidence>
<gene>
    <name evidence="19" type="ORF">NEF87_003396</name>
</gene>
<evidence type="ECO:0000256" key="11">
    <source>
        <dbReference type="ARBA" id="ARBA00023136"/>
    </source>
</evidence>
<sequence>MISEKIIVVLFNEQLFYLILKYVVLGIGLLVFIILFFVKAGYGRYISKKWGPMVNEKLGWVLMEFISPVLVFVFFIISDRKQEITMIIILLIWELHYVQRAFVYPFLMRGKKKMPLSIILMGFIFNGFNGYLQGRYLYKLSDLDKYSPQWLLSPAFIIGTILFIVGYVINLRSDFILRHLREPGEDNGYKIPYGGLFKQISCPNYFGEILEWIGWTILTWSLTGLVFAAWTAANLIPRAYSHHKWYSETFPDYPKERKAIIPYIF</sequence>
<comment type="function">
    <text evidence="12">Converts testosterone into 5-alpha-dihydrotestosterone and progesterone or corticosterone into their corresponding 5-alpha-3-oxosteroids. It plays a central role in sexual differentiation and androgen physiology.</text>
</comment>
<evidence type="ECO:0000313" key="20">
    <source>
        <dbReference type="Proteomes" id="UP001208689"/>
    </source>
</evidence>
<evidence type="ECO:0000313" key="19">
    <source>
        <dbReference type="EMBL" id="UYP47111.1"/>
    </source>
</evidence>
<feature type="domain" description="3-oxo-5-alpha-steroid 4-dehydrogenase C-terminal" evidence="18">
    <location>
        <begin position="112"/>
        <end position="265"/>
    </location>
</feature>